<reference evidence="2" key="1">
    <citation type="submission" date="2021-04" db="EMBL/GenBank/DDBJ databases">
        <authorList>
            <person name="Pira H."/>
            <person name="Risdian C."/>
            <person name="Wink J."/>
        </authorList>
    </citation>
    <scope>NUCLEOTIDE SEQUENCE</scope>
    <source>
        <strain evidence="2">WH158</strain>
    </source>
</reference>
<gene>
    <name evidence="2" type="ORF">KCG46_11355</name>
</gene>
<proteinExistence type="predicted"/>
<accession>A0A9X1F7G1</accession>
<dbReference type="Proteomes" id="UP001138681">
    <property type="component" value="Unassembled WGS sequence"/>
</dbReference>
<evidence type="ECO:0000256" key="1">
    <source>
        <dbReference type="SAM" id="SignalP"/>
    </source>
</evidence>
<dbReference type="AlphaFoldDB" id="A0A9X1F7G1"/>
<feature type="chain" id="PRO_5040997917" description="DUF4019 domain-containing protein" evidence="1">
    <location>
        <begin position="17"/>
        <end position="154"/>
    </location>
</feature>
<keyword evidence="3" id="KW-1185">Reference proteome</keyword>
<comment type="caution">
    <text evidence="2">The sequence shown here is derived from an EMBL/GenBank/DDBJ whole genome shotgun (WGS) entry which is preliminary data.</text>
</comment>
<organism evidence="2 3">
    <name type="scientific">Erythrobacter crassostreae</name>
    <dbReference type="NCBI Taxonomy" id="2828328"/>
    <lineage>
        <taxon>Bacteria</taxon>
        <taxon>Pseudomonadati</taxon>
        <taxon>Pseudomonadota</taxon>
        <taxon>Alphaproteobacteria</taxon>
        <taxon>Sphingomonadales</taxon>
        <taxon>Erythrobacteraceae</taxon>
        <taxon>Erythrobacter/Porphyrobacter group</taxon>
        <taxon>Erythrobacter</taxon>
    </lineage>
</organism>
<evidence type="ECO:0000313" key="3">
    <source>
        <dbReference type="Proteomes" id="UP001138681"/>
    </source>
</evidence>
<evidence type="ECO:0000313" key="2">
    <source>
        <dbReference type="EMBL" id="MBV7260165.1"/>
    </source>
</evidence>
<feature type="signal peptide" evidence="1">
    <location>
        <begin position="1"/>
        <end position="16"/>
    </location>
</feature>
<dbReference type="PROSITE" id="PS51257">
    <property type="entry name" value="PROKAR_LIPOPROTEIN"/>
    <property type="match status" value="1"/>
</dbReference>
<sequence>MISRVLLAVFGAFALAACNPMENLEQSEARIAQYEKAYSSGNSDALWRLSGEKLREVTPREDFDNLVTVFSSRLGKIESSERSSFNVNSNNGVTQTVIVMNTEFEQGQGTQTYTFFGNGEDMQLVGWNVDSARLAVTVDDLKAVEDVRGEAAAE</sequence>
<evidence type="ECO:0008006" key="4">
    <source>
        <dbReference type="Google" id="ProtNLM"/>
    </source>
</evidence>
<keyword evidence="1" id="KW-0732">Signal</keyword>
<name>A0A9X1F7G1_9SPHN</name>
<protein>
    <recommendedName>
        <fullName evidence="4">DUF4019 domain-containing protein</fullName>
    </recommendedName>
</protein>
<dbReference type="RefSeq" id="WP_218405541.1">
    <property type="nucleotide sequence ID" value="NZ_JAGSPC010000002.1"/>
</dbReference>
<dbReference type="EMBL" id="JAGSPC010000002">
    <property type="protein sequence ID" value="MBV7260165.1"/>
    <property type="molecule type" value="Genomic_DNA"/>
</dbReference>